<dbReference type="Proteomes" id="UP001497392">
    <property type="component" value="Unassembled WGS sequence"/>
</dbReference>
<dbReference type="PANTHER" id="PTHR38420">
    <property type="entry name" value="AP-4-A PHOSPHORYLASE II"/>
    <property type="match status" value="1"/>
</dbReference>
<protein>
    <submittedName>
        <fullName evidence="3">G5750 protein</fullName>
    </submittedName>
</protein>
<evidence type="ECO:0000313" key="3">
    <source>
        <dbReference type="EMBL" id="CAL5223264.1"/>
    </source>
</evidence>
<reference evidence="3 4" key="1">
    <citation type="submission" date="2024-06" db="EMBL/GenBank/DDBJ databases">
        <authorList>
            <person name="Kraege A."/>
            <person name="Thomma B."/>
        </authorList>
    </citation>
    <scope>NUCLEOTIDE SEQUENCE [LARGE SCALE GENOMIC DNA]</scope>
</reference>
<dbReference type="InterPro" id="IPR019200">
    <property type="entry name" value="ATP_adenylylTrfase_C"/>
</dbReference>
<keyword evidence="4" id="KW-1185">Reference proteome</keyword>
<proteinExistence type="predicted"/>
<comment type="caution">
    <text evidence="3">The sequence shown here is derived from an EMBL/GenBank/DDBJ whole genome shotgun (WGS) entry which is preliminary data.</text>
</comment>
<sequence length="328" mass="36604">MPLRLSRNIIRPVLSTRAQTSHMSTTASVQEPARSLWKDTTNTYERARASGAAYKTDTKTELYRDPQHGVEFVLRVAAALKDKPKPSKESGEKKEKRNPFLPYEEELWVRHLSQTHTLLLNKFNVVAHHLICVTREFEQQTQPLAAADLEATWAAMQAFPHGALAYFNCGEEAGASQPHKHTQIVPLPLAEGSACTGTPFEGVLRDAQAHAGAQEMQPFLVRSLPYECHAADLSERPSGAKLEEVFNQLRRAFQSRDDTDGSQHTPYNVILTAEHMMVVPRLRESCGPVSVNSMGFAGSLFVRSQAELDYIKEQGPMRILSEVGLPWC</sequence>
<dbReference type="Gene3D" id="3.30.428.70">
    <property type="match status" value="1"/>
</dbReference>
<dbReference type="EMBL" id="CAXHTA020000008">
    <property type="protein sequence ID" value="CAL5223264.1"/>
    <property type="molecule type" value="Genomic_DNA"/>
</dbReference>
<dbReference type="InterPro" id="IPR009163">
    <property type="entry name" value="Ap4A_phos1/2"/>
</dbReference>
<dbReference type="InterPro" id="IPR045759">
    <property type="entry name" value="Ap4A_phos1/2_N"/>
</dbReference>
<dbReference type="InterPro" id="IPR036265">
    <property type="entry name" value="HIT-like_sf"/>
</dbReference>
<evidence type="ECO:0000259" key="1">
    <source>
        <dbReference type="Pfam" id="PF09830"/>
    </source>
</evidence>
<dbReference type="Pfam" id="PF09830">
    <property type="entry name" value="ATP_transf"/>
    <property type="match status" value="1"/>
</dbReference>
<accession>A0ABP1FWB4</accession>
<organism evidence="3 4">
    <name type="scientific">Coccomyxa viridis</name>
    <dbReference type="NCBI Taxonomy" id="1274662"/>
    <lineage>
        <taxon>Eukaryota</taxon>
        <taxon>Viridiplantae</taxon>
        <taxon>Chlorophyta</taxon>
        <taxon>core chlorophytes</taxon>
        <taxon>Trebouxiophyceae</taxon>
        <taxon>Trebouxiophyceae incertae sedis</taxon>
        <taxon>Coccomyxaceae</taxon>
        <taxon>Coccomyxa</taxon>
    </lineage>
</organism>
<dbReference type="PIRSF" id="PIRSF000846">
    <property type="entry name" value="ATP_adenylyltr"/>
    <property type="match status" value="1"/>
</dbReference>
<evidence type="ECO:0000259" key="2">
    <source>
        <dbReference type="Pfam" id="PF19327"/>
    </source>
</evidence>
<dbReference type="SUPFAM" id="SSF54197">
    <property type="entry name" value="HIT-like"/>
    <property type="match status" value="1"/>
</dbReference>
<dbReference type="InterPro" id="IPR043171">
    <property type="entry name" value="Ap4A_phos1/2-like"/>
</dbReference>
<gene>
    <name evidence="3" type="primary">g5750</name>
    <name evidence="3" type="ORF">VP750_LOCUS4923</name>
</gene>
<dbReference type="Pfam" id="PF19327">
    <property type="entry name" value="Ap4A_phos_N"/>
    <property type="match status" value="1"/>
</dbReference>
<feature type="domain" description="Ap4A phosphorylase 1/2 N-terminal" evidence="2">
    <location>
        <begin position="33"/>
        <end position="202"/>
    </location>
</feature>
<evidence type="ECO:0000313" key="4">
    <source>
        <dbReference type="Proteomes" id="UP001497392"/>
    </source>
</evidence>
<name>A0ABP1FWB4_9CHLO</name>
<feature type="domain" description="ATP adenylyltransferase C-terminal" evidence="1">
    <location>
        <begin position="223"/>
        <end position="326"/>
    </location>
</feature>
<dbReference type="PANTHER" id="PTHR38420:SF1">
    <property type="entry name" value="PUTATIVE (AFU_ORTHOLOGUE AFUA_5G14690)-RELATED"/>
    <property type="match status" value="1"/>
</dbReference>